<dbReference type="STRING" id="683960.A0A1E3PBU6"/>
<dbReference type="OrthoDB" id="270284at2759"/>
<feature type="region of interest" description="Disordered" evidence="2">
    <location>
        <begin position="1"/>
        <end position="23"/>
    </location>
</feature>
<dbReference type="EMBL" id="KV454208">
    <property type="protein sequence ID" value="ODQ62875.1"/>
    <property type="molecule type" value="Genomic_DNA"/>
</dbReference>
<feature type="non-terminal residue" evidence="3">
    <location>
        <position position="135"/>
    </location>
</feature>
<organism evidence="3 4">
    <name type="scientific">Wickerhamomyces anomalus (strain ATCC 58044 / CBS 1984 / NCYC 433 / NRRL Y-366-8)</name>
    <name type="common">Yeast</name>
    <name type="synonym">Hansenula anomala</name>
    <dbReference type="NCBI Taxonomy" id="683960"/>
    <lineage>
        <taxon>Eukaryota</taxon>
        <taxon>Fungi</taxon>
        <taxon>Dikarya</taxon>
        <taxon>Ascomycota</taxon>
        <taxon>Saccharomycotina</taxon>
        <taxon>Saccharomycetes</taxon>
        <taxon>Phaffomycetales</taxon>
        <taxon>Wickerhamomycetaceae</taxon>
        <taxon>Wickerhamomyces</taxon>
    </lineage>
</organism>
<dbReference type="GeneID" id="30203419"/>
<dbReference type="Proteomes" id="UP000094112">
    <property type="component" value="Unassembled WGS sequence"/>
</dbReference>
<sequence>MPVVHSLNKVQKTIQKSKGAMHPKGRKFKQLNRATLREHKINEKKMQHVEKKEFELMRVKFFQEAINNRDKQETFSLEDMKLFIEAFLSRDDEELDRLKAERRKGRPPTNRQLLLENKKKHEEHVYDSGYLVPDL</sequence>
<name>A0A1E3PBU6_WICAA</name>
<dbReference type="InterPro" id="IPR038356">
    <property type="entry name" value="Tma16_sf"/>
</dbReference>
<reference evidence="3 4" key="1">
    <citation type="journal article" date="2016" name="Proc. Natl. Acad. Sci. U.S.A.">
        <title>Comparative genomics of biotechnologically important yeasts.</title>
        <authorList>
            <person name="Riley R."/>
            <person name="Haridas S."/>
            <person name="Wolfe K.H."/>
            <person name="Lopes M.R."/>
            <person name="Hittinger C.T."/>
            <person name="Goeker M."/>
            <person name="Salamov A.A."/>
            <person name="Wisecaver J.H."/>
            <person name="Long T.M."/>
            <person name="Calvey C.H."/>
            <person name="Aerts A.L."/>
            <person name="Barry K.W."/>
            <person name="Choi C."/>
            <person name="Clum A."/>
            <person name="Coughlan A.Y."/>
            <person name="Deshpande S."/>
            <person name="Douglass A.P."/>
            <person name="Hanson S.J."/>
            <person name="Klenk H.-P."/>
            <person name="LaButti K.M."/>
            <person name="Lapidus A."/>
            <person name="Lindquist E.A."/>
            <person name="Lipzen A.M."/>
            <person name="Meier-Kolthoff J.P."/>
            <person name="Ohm R.A."/>
            <person name="Otillar R.P."/>
            <person name="Pangilinan J.L."/>
            <person name="Peng Y."/>
            <person name="Rokas A."/>
            <person name="Rosa C.A."/>
            <person name="Scheuner C."/>
            <person name="Sibirny A.A."/>
            <person name="Slot J.C."/>
            <person name="Stielow J.B."/>
            <person name="Sun H."/>
            <person name="Kurtzman C.P."/>
            <person name="Blackwell M."/>
            <person name="Grigoriev I.V."/>
            <person name="Jeffries T.W."/>
        </authorList>
    </citation>
    <scope>NUCLEOTIDE SEQUENCE [LARGE SCALE GENOMIC DNA]</scope>
    <source>
        <strain evidence="4">ATCC 58044 / CBS 1984 / NCYC 433 / NRRL Y-366-8</strain>
    </source>
</reference>
<dbReference type="GO" id="GO:0005634">
    <property type="term" value="C:nucleus"/>
    <property type="evidence" value="ECO:0007669"/>
    <property type="project" value="TreeGrafter"/>
</dbReference>
<dbReference type="Gene3D" id="1.20.1440.170">
    <property type="entry name" value="Translation machinery-associated protein 16-like"/>
    <property type="match status" value="1"/>
</dbReference>
<comment type="similarity">
    <text evidence="1">Belongs to the TMA16 family.</text>
</comment>
<evidence type="ECO:0000313" key="4">
    <source>
        <dbReference type="Proteomes" id="UP000094112"/>
    </source>
</evidence>
<proteinExistence type="inferred from homology"/>
<protein>
    <recommendedName>
        <fullName evidence="5">Translation machinery-associated protein 16</fullName>
    </recommendedName>
</protein>
<dbReference type="RefSeq" id="XP_019042082.1">
    <property type="nucleotide sequence ID" value="XM_019186173.1"/>
</dbReference>
<dbReference type="Pfam" id="PF11176">
    <property type="entry name" value="Tma16"/>
    <property type="match status" value="1"/>
</dbReference>
<evidence type="ECO:0000313" key="3">
    <source>
        <dbReference type="EMBL" id="ODQ62875.1"/>
    </source>
</evidence>
<evidence type="ECO:0008006" key="5">
    <source>
        <dbReference type="Google" id="ProtNLM"/>
    </source>
</evidence>
<dbReference type="PANTHER" id="PTHR13349">
    <property type="entry name" value="TRANSLATION MACHINERY-ASSOCIATED PROTEIN 16"/>
    <property type="match status" value="1"/>
</dbReference>
<dbReference type="InterPro" id="IPR021346">
    <property type="entry name" value="Tma16"/>
</dbReference>
<dbReference type="AlphaFoldDB" id="A0A1E3PBU6"/>
<evidence type="ECO:0000256" key="2">
    <source>
        <dbReference type="SAM" id="MobiDB-lite"/>
    </source>
</evidence>
<gene>
    <name evidence="3" type="ORF">WICANDRAFT_88987</name>
</gene>
<accession>A0A1E3PBU6</accession>
<dbReference type="PANTHER" id="PTHR13349:SF2">
    <property type="entry name" value="TRANSLATION MACHINERY-ASSOCIATED PROTEIN 16"/>
    <property type="match status" value="1"/>
</dbReference>
<evidence type="ECO:0000256" key="1">
    <source>
        <dbReference type="ARBA" id="ARBA00034127"/>
    </source>
</evidence>
<keyword evidence="4" id="KW-1185">Reference proteome</keyword>